<sequence>MYKGWMALMFSIPIVVAPIVTTVAQAEPAAVTTIAQAKPASVTQLFPALEGIQLTPEQQVRLTALNNQTLTQIQRVLTPEQQSQFYAALSQGKGLQNAISSVNLSIRQRMSLRDQLQNTRSQLNQILTPEQQQQLSKKAQALQNQNR</sequence>
<evidence type="ECO:0000313" key="3">
    <source>
        <dbReference type="Proteomes" id="UP000180235"/>
    </source>
</evidence>
<name>A0A1J0AEB7_9CYAN</name>
<evidence type="ECO:0000256" key="1">
    <source>
        <dbReference type="SAM" id="SignalP"/>
    </source>
</evidence>
<gene>
    <name evidence="2" type="ORF">GlitD10_1938</name>
</gene>
<dbReference type="KEGG" id="glt:GlitD10_1938"/>
<keyword evidence="1" id="KW-0732">Signal</keyword>
<dbReference type="AlphaFoldDB" id="A0A1J0AEB7"/>
<accession>A0A1J0AEB7</accession>
<keyword evidence="3" id="KW-1185">Reference proteome</keyword>
<dbReference type="Proteomes" id="UP000180235">
    <property type="component" value="Chromosome"/>
</dbReference>
<dbReference type="Pfam" id="PF07813">
    <property type="entry name" value="LTXXQ"/>
    <property type="match status" value="1"/>
</dbReference>
<dbReference type="STRING" id="1188229.GlitD10_1938"/>
<protein>
    <recommendedName>
        <fullName evidence="4">P pilus assembly/Cpx signaling pathway, periplasmic inhibitor/zinc-resistance associated protein</fullName>
    </recommendedName>
</protein>
<organism evidence="2 3">
    <name type="scientific">Gloeomargarita lithophora Alchichica-D10</name>
    <dbReference type="NCBI Taxonomy" id="1188229"/>
    <lineage>
        <taxon>Bacteria</taxon>
        <taxon>Bacillati</taxon>
        <taxon>Cyanobacteriota</taxon>
        <taxon>Cyanophyceae</taxon>
        <taxon>Gloeomargaritales</taxon>
        <taxon>Gloeomargaritaceae</taxon>
        <taxon>Gloeomargarita</taxon>
    </lineage>
</organism>
<evidence type="ECO:0008006" key="4">
    <source>
        <dbReference type="Google" id="ProtNLM"/>
    </source>
</evidence>
<feature type="chain" id="PRO_5009608733" description="P pilus assembly/Cpx signaling pathway, periplasmic inhibitor/zinc-resistance associated protein" evidence="1">
    <location>
        <begin position="27"/>
        <end position="147"/>
    </location>
</feature>
<feature type="signal peptide" evidence="1">
    <location>
        <begin position="1"/>
        <end position="26"/>
    </location>
</feature>
<dbReference type="InterPro" id="IPR012899">
    <property type="entry name" value="LTXXQ"/>
</dbReference>
<dbReference type="GO" id="GO:0042597">
    <property type="term" value="C:periplasmic space"/>
    <property type="evidence" value="ECO:0007669"/>
    <property type="project" value="InterPro"/>
</dbReference>
<reference evidence="2 3" key="1">
    <citation type="submission" date="2016-10" db="EMBL/GenBank/DDBJ databases">
        <title>Description of Gloeomargarita lithophora gen. nov., sp. nov., a thylakoid-bearing basal-branching cyanobacterium with intracellular carbonates, and proposal for Gloeomargaritales ord. nov.</title>
        <authorList>
            <person name="Moreira D."/>
            <person name="Tavera R."/>
            <person name="Benzerara K."/>
            <person name="Skouri-Panet F."/>
            <person name="Couradeau E."/>
            <person name="Gerard E."/>
            <person name="Loussert C."/>
            <person name="Novelo E."/>
            <person name="Zivanovic Y."/>
            <person name="Lopez-Garcia P."/>
        </authorList>
    </citation>
    <scope>NUCLEOTIDE SEQUENCE [LARGE SCALE GENOMIC DNA]</scope>
    <source>
        <strain evidence="2 3">D10</strain>
    </source>
</reference>
<evidence type="ECO:0000313" key="2">
    <source>
        <dbReference type="EMBL" id="APB34264.1"/>
    </source>
</evidence>
<proteinExistence type="predicted"/>
<dbReference type="EMBL" id="CP017675">
    <property type="protein sequence ID" value="APB34264.1"/>
    <property type="molecule type" value="Genomic_DNA"/>
</dbReference>